<dbReference type="STRING" id="1454004.AW11_03288"/>
<dbReference type="PATRIC" id="fig|1454004.3.peg.3392"/>
<keyword evidence="3" id="KW-1185">Reference proteome</keyword>
<dbReference type="eggNOG" id="COG1388">
    <property type="taxonomic scope" value="Bacteria"/>
</dbReference>
<organism evidence="2 3">
    <name type="scientific">Accumulibacter regalis</name>
    <dbReference type="NCBI Taxonomy" id="522306"/>
    <lineage>
        <taxon>Bacteria</taxon>
        <taxon>Pseudomonadati</taxon>
        <taxon>Pseudomonadota</taxon>
        <taxon>Betaproteobacteria</taxon>
        <taxon>Candidatus Accumulibacter</taxon>
    </lineage>
</organism>
<protein>
    <submittedName>
        <fullName evidence="2">Uncharacterized protein</fullName>
    </submittedName>
</protein>
<name>A0A011PEI2_ACCRE</name>
<evidence type="ECO:0000313" key="3">
    <source>
        <dbReference type="Proteomes" id="UP000022141"/>
    </source>
</evidence>
<sequence length="1188" mass="128907">MRTNALEHEKSALAIAANIAALAQKEAVEQQRVVAAAAQTRALAEQKQTLEAAHEQAVDTLAANAALAAAQTHAESFAGMLEQANADWAAHPNGEQQRGAVIALREQKAYADAHHQIAGNLSRMLLSGTRVETPGNPHDPHNPSDVPSLYEATGQQFPLVGSKTAVAVTLRLRDGAPTAEFAVPPGMLYDRVDNDTLHWETRLSGSDKAPGWVFRQLPPIMRRQKRLPLSHLLAWSDKARVLAPFSDELRLTLATGRDGTLALIVKDTEVDDTRSQTTHDHSSGDWANARPALVIPVGLHRVDRIGTDGKKASLKDVVEIEGTDEAGKAQLLDYVAALLEWLRATDTDTVRVAGENRVMPPKASISCTLDKTYPGAWKWLNPATKALEDAGDLRQLIVEVILERSWSAAAGHTQADEDAWPGSPCPRLPPLRASAPGIAGFADQDTRPPVATDTATGTGKPAVPATPVPQPVYDTVAQSKAALAQTIKSTLDWIYQGDYQHKTPEETRKLGEVLGAAEESLLQAMLSKLENDYNTAVVGQIPVEVSLHGRIEPWDGPDRPAPSLFGPIGTTGVDAASEIKKLPYNLSNSKLPIRNRGDQPEWLNFTVQARNPSVQPFFKAHLEFSANAVEHNIHSDDARNGYVPSSWLSFVLPNDRDKGDPRPNTLTAALGLKGEDRDHPDSVAETIIPVPLRSFPPNAKLMRQTATQTPLDTGSPPRIEDVLKWDYHVEVEPPRAAQDRLVLQVVFNEEVGVPQTASDATQGTRIDDVHGRLFDAFARYRFALTQLKADTALADRDTVVKLNGLIASVAEAWGPVAAAQQAERIKRSDAPAARAAVPDAVHEILGFEILGFEILGFEIWEFEIIVATPADGLQTVTLVQLSAGAVQWPLLDGYDGPLPGKAEAQRVYRSRTPLNALPDAVAATATGSPTAAATAPKGAQSYRFVWEKLYVLQYQSAHTGGYILRNERLAPEDAYSAAKPNHDDWNTNSAFVYRSELVRFSAPVVPLISADAVAYIADPNREAAIAGMFDQFRQSASAHPARDLQLEIQVNYSFELMARDGAGLRTSVPVFLMQTTIGDTTALPTDGQNGEQMFADDATAASAIEQQIAAWETQHLGPGQNDKPAWDFACTIFATRIVRHHRLLPLVRIGRAGVAPHSRRDFQQAGEPLETVSSLELLGTIPRATHRR</sequence>
<reference evidence="2" key="1">
    <citation type="submission" date="2014-02" db="EMBL/GenBank/DDBJ databases">
        <title>Expanding our view of genomic diversity in Candidatus Accumulibacter clades.</title>
        <authorList>
            <person name="Skennerton C.T."/>
            <person name="Barr J.J."/>
            <person name="Slater F.R."/>
            <person name="Bond P.L."/>
            <person name="Tyson G.W."/>
        </authorList>
    </citation>
    <scope>NUCLEOTIDE SEQUENCE [LARGE SCALE GENOMIC DNA]</scope>
</reference>
<feature type="region of interest" description="Disordered" evidence="1">
    <location>
        <begin position="440"/>
        <end position="467"/>
    </location>
</feature>
<proteinExistence type="predicted"/>
<dbReference type="Proteomes" id="UP000022141">
    <property type="component" value="Unassembled WGS sequence"/>
</dbReference>
<dbReference type="EMBL" id="JEMY01000047">
    <property type="protein sequence ID" value="EXI85956.1"/>
    <property type="molecule type" value="Genomic_DNA"/>
</dbReference>
<dbReference type="AlphaFoldDB" id="A0A011PEI2"/>
<evidence type="ECO:0000256" key="1">
    <source>
        <dbReference type="SAM" id="MobiDB-lite"/>
    </source>
</evidence>
<gene>
    <name evidence="2" type="ORF">AW11_03288</name>
</gene>
<comment type="caution">
    <text evidence="2">The sequence shown here is derived from an EMBL/GenBank/DDBJ whole genome shotgun (WGS) entry which is preliminary data.</text>
</comment>
<accession>A0A011PEI2</accession>
<evidence type="ECO:0000313" key="2">
    <source>
        <dbReference type="EMBL" id="EXI85956.1"/>
    </source>
</evidence>